<accession>A0A3S5CJ21</accession>
<sequence length="103" mass="11575">MLYKCESSNSDDAHLTMDESIAHYARNEEECLVICVSLNAVLNPNGDSITGILRHLVKSTYESLYNELSYEMAVSSTALSQVIHRNPIIFRIFNVHIVLITTS</sequence>
<proteinExistence type="predicted"/>
<evidence type="ECO:0000313" key="2">
    <source>
        <dbReference type="Proteomes" id="UP000784294"/>
    </source>
</evidence>
<reference evidence="1" key="1">
    <citation type="submission" date="2018-11" db="EMBL/GenBank/DDBJ databases">
        <authorList>
            <consortium name="Pathogen Informatics"/>
        </authorList>
    </citation>
    <scope>NUCLEOTIDE SEQUENCE</scope>
</reference>
<protein>
    <submittedName>
        <fullName evidence="1">Uncharacterized protein</fullName>
    </submittedName>
</protein>
<dbReference type="EMBL" id="CAAALY010014182">
    <property type="protein sequence ID" value="VEL12240.1"/>
    <property type="molecule type" value="Genomic_DNA"/>
</dbReference>
<evidence type="ECO:0000313" key="1">
    <source>
        <dbReference type="EMBL" id="VEL12240.1"/>
    </source>
</evidence>
<name>A0A3S5CJ21_9PLAT</name>
<comment type="caution">
    <text evidence="1">The sequence shown here is derived from an EMBL/GenBank/DDBJ whole genome shotgun (WGS) entry which is preliminary data.</text>
</comment>
<dbReference type="Proteomes" id="UP000784294">
    <property type="component" value="Unassembled WGS sequence"/>
</dbReference>
<dbReference type="AlphaFoldDB" id="A0A3S5CJ21"/>
<keyword evidence="2" id="KW-1185">Reference proteome</keyword>
<organism evidence="1 2">
    <name type="scientific">Protopolystoma xenopodis</name>
    <dbReference type="NCBI Taxonomy" id="117903"/>
    <lineage>
        <taxon>Eukaryota</taxon>
        <taxon>Metazoa</taxon>
        <taxon>Spiralia</taxon>
        <taxon>Lophotrochozoa</taxon>
        <taxon>Platyhelminthes</taxon>
        <taxon>Monogenea</taxon>
        <taxon>Polyopisthocotylea</taxon>
        <taxon>Polystomatidea</taxon>
        <taxon>Polystomatidae</taxon>
        <taxon>Protopolystoma</taxon>
    </lineage>
</organism>
<gene>
    <name evidence="1" type="ORF">PXEA_LOCUS5680</name>
</gene>